<evidence type="ECO:0000313" key="2">
    <source>
        <dbReference type="Proteomes" id="UP001189429"/>
    </source>
</evidence>
<proteinExistence type="predicted"/>
<gene>
    <name evidence="1" type="ORF">PCOR1329_LOCUS29683</name>
</gene>
<keyword evidence="2" id="KW-1185">Reference proteome</keyword>
<reference evidence="1" key="1">
    <citation type="submission" date="2023-10" db="EMBL/GenBank/DDBJ databases">
        <authorList>
            <person name="Chen Y."/>
            <person name="Shah S."/>
            <person name="Dougan E. K."/>
            <person name="Thang M."/>
            <person name="Chan C."/>
        </authorList>
    </citation>
    <scope>NUCLEOTIDE SEQUENCE [LARGE SCALE GENOMIC DNA]</scope>
</reference>
<name>A0ABN9SI26_9DINO</name>
<dbReference type="Proteomes" id="UP001189429">
    <property type="component" value="Unassembled WGS sequence"/>
</dbReference>
<dbReference type="EMBL" id="CAUYUJ010011214">
    <property type="protein sequence ID" value="CAK0831354.1"/>
    <property type="molecule type" value="Genomic_DNA"/>
</dbReference>
<protein>
    <submittedName>
        <fullName evidence="1">Uncharacterized protein</fullName>
    </submittedName>
</protein>
<comment type="caution">
    <text evidence="1">The sequence shown here is derived from an EMBL/GenBank/DDBJ whole genome shotgun (WGS) entry which is preliminary data.</text>
</comment>
<evidence type="ECO:0000313" key="1">
    <source>
        <dbReference type="EMBL" id="CAK0831354.1"/>
    </source>
</evidence>
<organism evidence="1 2">
    <name type="scientific">Prorocentrum cordatum</name>
    <dbReference type="NCBI Taxonomy" id="2364126"/>
    <lineage>
        <taxon>Eukaryota</taxon>
        <taxon>Sar</taxon>
        <taxon>Alveolata</taxon>
        <taxon>Dinophyceae</taxon>
        <taxon>Prorocentrales</taxon>
        <taxon>Prorocentraceae</taxon>
        <taxon>Prorocentrum</taxon>
    </lineage>
</organism>
<sequence length="121" mass="12827">MCFTLEGGGNSETVCIAGLQVETASQRLSLALILVLQLVSPTEFAYPAGSTLTWLPGVSISSTWAPASSLPSTTSQAMNGSVHDDPHVCALDGECYDIRAPSEYILLRAPFNTQESHPRSS</sequence>
<accession>A0ABN9SI26</accession>